<gene>
    <name evidence="5" type="ORF">Cpap_1607</name>
</gene>
<dbReference type="InterPro" id="IPR001633">
    <property type="entry name" value="EAL_dom"/>
</dbReference>
<keyword evidence="1" id="KW-0175">Coiled coil</keyword>
<dbReference type="SUPFAM" id="SSF141868">
    <property type="entry name" value="EAL domain-like"/>
    <property type="match status" value="1"/>
</dbReference>
<dbReference type="InterPro" id="IPR050706">
    <property type="entry name" value="Cyclic-di-GMP_PDE-like"/>
</dbReference>
<dbReference type="RefSeq" id="WP_004620308.1">
    <property type="nucleotide sequence ID" value="NZ_ACXX02000009.1"/>
</dbReference>
<dbReference type="EMBL" id="ACXX02000009">
    <property type="protein sequence ID" value="EGD47214.1"/>
    <property type="molecule type" value="Genomic_DNA"/>
</dbReference>
<accession>F1TEP8</accession>
<keyword evidence="6" id="KW-1185">Reference proteome</keyword>
<dbReference type="Proteomes" id="UP000003860">
    <property type="component" value="Unassembled WGS sequence"/>
</dbReference>
<evidence type="ECO:0000259" key="3">
    <source>
        <dbReference type="PROSITE" id="PS50883"/>
    </source>
</evidence>
<dbReference type="SMART" id="SM00052">
    <property type="entry name" value="EAL"/>
    <property type="match status" value="1"/>
</dbReference>
<keyword evidence="2" id="KW-0472">Membrane</keyword>
<evidence type="ECO:0000313" key="6">
    <source>
        <dbReference type="Proteomes" id="UP000003860"/>
    </source>
</evidence>
<keyword evidence="2" id="KW-0812">Transmembrane</keyword>
<dbReference type="SUPFAM" id="SSF55073">
    <property type="entry name" value="Nucleotide cyclase"/>
    <property type="match status" value="1"/>
</dbReference>
<dbReference type="Gene3D" id="3.40.50.2300">
    <property type="match status" value="2"/>
</dbReference>
<feature type="domain" description="EAL" evidence="3">
    <location>
        <begin position="604"/>
        <end position="856"/>
    </location>
</feature>
<proteinExistence type="predicted"/>
<dbReference type="InterPro" id="IPR000160">
    <property type="entry name" value="GGDEF_dom"/>
</dbReference>
<dbReference type="PROSITE" id="PS50883">
    <property type="entry name" value="EAL"/>
    <property type="match status" value="1"/>
</dbReference>
<feature type="domain" description="GGDEF" evidence="4">
    <location>
        <begin position="462"/>
        <end position="595"/>
    </location>
</feature>
<dbReference type="NCBIfam" id="TIGR00254">
    <property type="entry name" value="GGDEF"/>
    <property type="match status" value="1"/>
</dbReference>
<dbReference type="Pfam" id="PF00990">
    <property type="entry name" value="GGDEF"/>
    <property type="match status" value="1"/>
</dbReference>
<dbReference type="eggNOG" id="COG5001">
    <property type="taxonomic scope" value="Bacteria"/>
</dbReference>
<feature type="coiled-coil region" evidence="1">
    <location>
        <begin position="385"/>
        <end position="412"/>
    </location>
</feature>
<dbReference type="Gene3D" id="3.20.20.450">
    <property type="entry name" value="EAL domain"/>
    <property type="match status" value="1"/>
</dbReference>
<dbReference type="PROSITE" id="PS50887">
    <property type="entry name" value="GGDEF"/>
    <property type="match status" value="1"/>
</dbReference>
<organism evidence="5 6">
    <name type="scientific">Ruminiclostridium papyrosolvens DSM 2782</name>
    <dbReference type="NCBI Taxonomy" id="588581"/>
    <lineage>
        <taxon>Bacteria</taxon>
        <taxon>Bacillati</taxon>
        <taxon>Bacillota</taxon>
        <taxon>Clostridia</taxon>
        <taxon>Eubacteriales</taxon>
        <taxon>Oscillospiraceae</taxon>
        <taxon>Ruminiclostridium</taxon>
    </lineage>
</organism>
<evidence type="ECO:0000256" key="2">
    <source>
        <dbReference type="SAM" id="Phobius"/>
    </source>
</evidence>
<dbReference type="InterPro" id="IPR029787">
    <property type="entry name" value="Nucleotide_cyclase"/>
</dbReference>
<dbReference type="STRING" id="588581.Cpap_1607"/>
<dbReference type="AlphaFoldDB" id="F1TEP8"/>
<name>F1TEP8_9FIRM</name>
<reference evidence="5" key="2">
    <citation type="submission" date="2011-01" db="EMBL/GenBank/DDBJ databases">
        <title>The Non-contiguous Finished genome of Clostridium papyrosolvens.</title>
        <authorList>
            <person name="Lucas S."/>
            <person name="Copeland A."/>
            <person name="Lapidus A."/>
            <person name="Cheng J.-F."/>
            <person name="Goodwin L."/>
            <person name="Pitluck S."/>
            <person name="Misra M."/>
            <person name="Chertkov O."/>
            <person name="Detter J.C."/>
            <person name="Han C."/>
            <person name="Tapia R."/>
            <person name="Land M."/>
            <person name="Hauser L."/>
            <person name="Kyrpides N."/>
            <person name="Ivanova N."/>
            <person name="Pagani I."/>
            <person name="Mouttaki H."/>
            <person name="He Z."/>
            <person name="Zhou J."/>
            <person name="Hemme C.L."/>
            <person name="Woyke T."/>
        </authorList>
    </citation>
    <scope>NUCLEOTIDE SEQUENCE [LARGE SCALE GENOMIC DNA]</scope>
    <source>
        <strain evidence="5">DSM 2782</strain>
    </source>
</reference>
<sequence>MTLKNIKKIILAGFAVVIFILFFGSTFVEAVNKEVIEDARPKKNILILHSYNEGLAWTSDQNTGIIETIDKEYPNASTYVEYMDWKNYPTSSILSFLTDNFEFKYKHKHLDLIITTDDAAFKFALLNRKQLFSDAPIVFSGVNQENISEIAGSYKNYTGVIEKIDPTETFRIALRINPRLKKVYVVFDNSESGLSTGNLVMDKVKEMNLEPIPMNRMSFQEVLQQVSKLDNTSIVFFATYYSDGNGKMLEFNLAAREISKYTSVPLYHQYDFGLNKGAFGGELLSGRLCGNYAAELAIRILKGEAASDIKIISPKATRVVFDYEQMKRFEVPAWKLPKSAEIINKPFSFFETYKRLVLVVIGAFAVLTLFLIILLVHIRKIKIIRKQLYQSNEELTQTYEELVASDEELKHQLDEIRFIQKSLTQSEEKYTYLALHDILTGLPNRRSLLEDSDRLLEGNSGKKLALLFIDMDNFKYINDTMGHEFGDELINKASQRLKTALKDFGILYRLSGDEFILLIHDIENKFKAEEFMCQILESFKDEFEIRNSVLHITFSIGAALYPDHGNRIEDLIKCADIAMYKAKEQGKNRYVLYDKDMDKAFSERMIIEKLLHTAMEKGEFEVHYQPQFDIQTQKVTGLEALLRWKSSELGNVSPVKFIPVAEDTHLIIPLGEWVLNQACIFIKELHDKGLKDLTVSVNISTIQILQSGFTQKIIDIIDSYKLNPECIELEITETILIESFTTVLKKLNKLKGMGIRIALDDFGKGYSSLNYLKQLPISTLKIDKSFIDSVSTDEEGRTITRHIITLGRSLGMTIIAEGVEYTEQLEYLKKYNCDRIQGYLFSKPLPGEEVKKLLNV</sequence>
<evidence type="ECO:0000259" key="4">
    <source>
        <dbReference type="PROSITE" id="PS50887"/>
    </source>
</evidence>
<protein>
    <submittedName>
        <fullName evidence="5">Diguanylate cyclase/phosphodiesterase</fullName>
    </submittedName>
</protein>
<dbReference type="Pfam" id="PF00563">
    <property type="entry name" value="EAL"/>
    <property type="match status" value="1"/>
</dbReference>
<dbReference type="InterPro" id="IPR035919">
    <property type="entry name" value="EAL_sf"/>
</dbReference>
<dbReference type="CDD" id="cd01948">
    <property type="entry name" value="EAL"/>
    <property type="match status" value="1"/>
</dbReference>
<reference evidence="5" key="1">
    <citation type="submission" date="2009-07" db="EMBL/GenBank/DDBJ databases">
        <authorList>
            <consortium name="US DOE Joint Genome Institute (JGI-PGF)"/>
            <person name="Lucas S."/>
            <person name="Copeland A."/>
            <person name="Lapidus A."/>
            <person name="Glavina del Rio T."/>
            <person name="Tice H."/>
            <person name="Bruce D."/>
            <person name="Goodwin L."/>
            <person name="Pitluck S."/>
            <person name="Larimer F."/>
            <person name="Land M.L."/>
            <person name="Mouttaki H."/>
            <person name="He Z."/>
            <person name="Zhou J."/>
            <person name="Hemme C.L."/>
        </authorList>
    </citation>
    <scope>NUCLEOTIDE SEQUENCE [LARGE SCALE GENOMIC DNA]</scope>
    <source>
        <strain evidence="5">DSM 2782</strain>
    </source>
</reference>
<feature type="transmembrane region" description="Helical" evidence="2">
    <location>
        <begin position="356"/>
        <end position="378"/>
    </location>
</feature>
<dbReference type="PANTHER" id="PTHR33121:SF70">
    <property type="entry name" value="SIGNALING PROTEIN YKOW"/>
    <property type="match status" value="1"/>
</dbReference>
<comment type="caution">
    <text evidence="5">The sequence shown here is derived from an EMBL/GenBank/DDBJ whole genome shotgun (WGS) entry which is preliminary data.</text>
</comment>
<dbReference type="SMART" id="SM00267">
    <property type="entry name" value="GGDEF"/>
    <property type="match status" value="1"/>
</dbReference>
<dbReference type="GO" id="GO:0071111">
    <property type="term" value="F:cyclic-guanylate-specific phosphodiesterase activity"/>
    <property type="evidence" value="ECO:0007669"/>
    <property type="project" value="InterPro"/>
</dbReference>
<keyword evidence="2" id="KW-1133">Transmembrane helix</keyword>
<dbReference type="CDD" id="cd01949">
    <property type="entry name" value="GGDEF"/>
    <property type="match status" value="1"/>
</dbReference>
<dbReference type="InterPro" id="IPR043128">
    <property type="entry name" value="Rev_trsase/Diguanyl_cyclase"/>
</dbReference>
<dbReference type="Gene3D" id="3.30.70.270">
    <property type="match status" value="1"/>
</dbReference>
<evidence type="ECO:0000256" key="1">
    <source>
        <dbReference type="SAM" id="Coils"/>
    </source>
</evidence>
<evidence type="ECO:0000313" key="5">
    <source>
        <dbReference type="EMBL" id="EGD47214.1"/>
    </source>
</evidence>
<dbReference type="PANTHER" id="PTHR33121">
    <property type="entry name" value="CYCLIC DI-GMP PHOSPHODIESTERASE PDEF"/>
    <property type="match status" value="1"/>
</dbReference>
<dbReference type="OrthoDB" id="9762141at2"/>